<dbReference type="RefSeq" id="WP_167496178.1">
    <property type="nucleotide sequence ID" value="NZ_BJLF01000007.1"/>
</dbReference>
<proteinExistence type="predicted"/>
<organism evidence="1 2">
    <name type="scientific">Vibrio inusitatus NBRC 102082</name>
    <dbReference type="NCBI Taxonomy" id="1219070"/>
    <lineage>
        <taxon>Bacteria</taxon>
        <taxon>Pseudomonadati</taxon>
        <taxon>Pseudomonadota</taxon>
        <taxon>Gammaproteobacteria</taxon>
        <taxon>Vibrionales</taxon>
        <taxon>Vibrionaceae</taxon>
        <taxon>Vibrio</taxon>
    </lineage>
</organism>
<evidence type="ECO:0000313" key="2">
    <source>
        <dbReference type="Proteomes" id="UP000318717"/>
    </source>
</evidence>
<gene>
    <name evidence="1" type="ORF">VIN01S_18210</name>
</gene>
<sequence length="58" mass="6625">MPETTHKRYRPLLFLTLIVLLIVLTLKLAQLRQERVPLIEEADVGTHEVGALFEIQTG</sequence>
<dbReference type="AlphaFoldDB" id="A0A4Y3HVD0"/>
<reference evidence="1 2" key="1">
    <citation type="submission" date="2019-06" db="EMBL/GenBank/DDBJ databases">
        <title>Whole genome shotgun sequence of Vibrio inusitatus NBRC 102082.</title>
        <authorList>
            <person name="Hosoyama A."/>
            <person name="Uohara A."/>
            <person name="Ohji S."/>
            <person name="Ichikawa N."/>
        </authorList>
    </citation>
    <scope>NUCLEOTIDE SEQUENCE [LARGE SCALE GENOMIC DNA]</scope>
    <source>
        <strain evidence="1 2">NBRC 102082</strain>
    </source>
</reference>
<dbReference type="Proteomes" id="UP000318717">
    <property type="component" value="Unassembled WGS sequence"/>
</dbReference>
<name>A0A4Y3HVD0_9VIBR</name>
<dbReference type="EMBL" id="BJLF01000007">
    <property type="protein sequence ID" value="GEA51017.1"/>
    <property type="molecule type" value="Genomic_DNA"/>
</dbReference>
<evidence type="ECO:0000313" key="1">
    <source>
        <dbReference type="EMBL" id="GEA51017.1"/>
    </source>
</evidence>
<keyword evidence="2" id="KW-1185">Reference proteome</keyword>
<comment type="caution">
    <text evidence="1">The sequence shown here is derived from an EMBL/GenBank/DDBJ whole genome shotgun (WGS) entry which is preliminary data.</text>
</comment>
<accession>A0A4Y3HVD0</accession>
<protein>
    <submittedName>
        <fullName evidence="1">Uncharacterized protein</fullName>
    </submittedName>
</protein>